<dbReference type="SUPFAM" id="SSF48208">
    <property type="entry name" value="Six-hairpin glycosidases"/>
    <property type="match status" value="1"/>
</dbReference>
<dbReference type="GO" id="GO:0030246">
    <property type="term" value="F:carbohydrate binding"/>
    <property type="evidence" value="ECO:0007669"/>
    <property type="project" value="InterPro"/>
</dbReference>
<evidence type="ECO:0000313" key="2">
    <source>
        <dbReference type="EMBL" id="MVB11693.1"/>
    </source>
</evidence>
<evidence type="ECO:0000313" key="3">
    <source>
        <dbReference type="Proteomes" id="UP000469440"/>
    </source>
</evidence>
<dbReference type="Gene3D" id="2.70.98.40">
    <property type="entry name" value="Glycoside hydrolase, family 65, N-terminal domain"/>
    <property type="match status" value="1"/>
</dbReference>
<dbReference type="GO" id="GO:0005975">
    <property type="term" value="P:carbohydrate metabolic process"/>
    <property type="evidence" value="ECO:0007669"/>
    <property type="project" value="InterPro"/>
</dbReference>
<protein>
    <recommendedName>
        <fullName evidence="1">Glycoside hydrolase family 65 C-terminal domain-containing protein</fullName>
    </recommendedName>
</protein>
<dbReference type="InterPro" id="IPR008928">
    <property type="entry name" value="6-hairpin_glycosidase_sf"/>
</dbReference>
<accession>A0A6N8I2D4</accession>
<dbReference type="InterPro" id="IPR005194">
    <property type="entry name" value="Glyco_hydro_65_C"/>
</dbReference>
<gene>
    <name evidence="2" type="ORF">CAFE_24160</name>
</gene>
<dbReference type="GO" id="GO:0016757">
    <property type="term" value="F:glycosyltransferase activity"/>
    <property type="evidence" value="ECO:0007669"/>
    <property type="project" value="UniProtKB-ARBA"/>
</dbReference>
<reference evidence="2 3" key="1">
    <citation type="submission" date="2019-09" db="EMBL/GenBank/DDBJ databases">
        <title>Genome sequence of Clostridium sp. EA1.</title>
        <authorList>
            <person name="Poehlein A."/>
            <person name="Bengelsdorf F.R."/>
            <person name="Daniel R."/>
        </authorList>
    </citation>
    <scope>NUCLEOTIDE SEQUENCE [LARGE SCALE GENOMIC DNA]</scope>
    <source>
        <strain evidence="2 3">EA1</strain>
    </source>
</reference>
<dbReference type="EMBL" id="VWXL01000069">
    <property type="protein sequence ID" value="MVB11693.1"/>
    <property type="molecule type" value="Genomic_DNA"/>
</dbReference>
<dbReference type="AlphaFoldDB" id="A0A6N8I2D4"/>
<dbReference type="InterPro" id="IPR037018">
    <property type="entry name" value="GH65_N"/>
</dbReference>
<dbReference type="Pfam" id="PF03633">
    <property type="entry name" value="Glyco_hydro_65C"/>
    <property type="match status" value="1"/>
</dbReference>
<name>A0A6N8I2D4_9FIRM</name>
<dbReference type="SUPFAM" id="SSF74650">
    <property type="entry name" value="Galactose mutarotase-like"/>
    <property type="match status" value="1"/>
</dbReference>
<proteinExistence type="predicted"/>
<feature type="domain" description="Glycoside hydrolase family 65 C-terminal" evidence="1">
    <location>
        <begin position="139"/>
        <end position="197"/>
    </location>
</feature>
<dbReference type="InterPro" id="IPR011013">
    <property type="entry name" value="Gal_mutarotase_sf_dom"/>
</dbReference>
<sequence length="215" mass="24171">MDAGITFWRDYIVSVLNLGSPNSFLSMKKADEGYQRISVTPLNFSGDTVIELGLDFSLVHESSQYNYWQEIKKEQCGLGAAIIGRTLTTGIRIFSGFSLDSKEVAEKTVCCDDRYIGLKCVVNLTKSEKSTLVKKVLGMRSDGELLELNPMIPEEWNSYSFRIAYRGSVLFIGIDQKSLKIRADNGVEVSVLLYGEKRRITEKGVEFPRRGSNRT</sequence>
<dbReference type="Proteomes" id="UP000469440">
    <property type="component" value="Unassembled WGS sequence"/>
</dbReference>
<evidence type="ECO:0000259" key="1">
    <source>
        <dbReference type="Pfam" id="PF03633"/>
    </source>
</evidence>
<organism evidence="2 3">
    <name type="scientific">Caproicibacter fermentans</name>
    <dbReference type="NCBI Taxonomy" id="2576756"/>
    <lineage>
        <taxon>Bacteria</taxon>
        <taxon>Bacillati</taxon>
        <taxon>Bacillota</taxon>
        <taxon>Clostridia</taxon>
        <taxon>Eubacteriales</taxon>
        <taxon>Acutalibacteraceae</taxon>
        <taxon>Caproicibacter</taxon>
    </lineage>
</organism>
<comment type="caution">
    <text evidence="2">The sequence shown here is derived from an EMBL/GenBank/DDBJ whole genome shotgun (WGS) entry which is preliminary data.</text>
</comment>
<keyword evidence="3" id="KW-1185">Reference proteome</keyword>
<dbReference type="Gene3D" id="2.60.420.10">
    <property type="entry name" value="Maltose phosphorylase, domain 3"/>
    <property type="match status" value="1"/>
</dbReference>